<dbReference type="Gene3D" id="3.90.550.10">
    <property type="entry name" value="Spore Coat Polysaccharide Biosynthesis Protein SpsA, Chain A"/>
    <property type="match status" value="1"/>
</dbReference>
<keyword evidence="4" id="KW-1185">Reference proteome</keyword>
<keyword evidence="1" id="KW-0460">Magnesium</keyword>
<comment type="caution">
    <text evidence="3">The sequence shown here is derived from an EMBL/GenBank/DDBJ whole genome shotgun (WGS) entry which is preliminary data.</text>
</comment>
<dbReference type="SUPFAM" id="SSF53448">
    <property type="entry name" value="Nucleotide-diphospho-sugar transferases"/>
    <property type="match status" value="1"/>
</dbReference>
<reference evidence="3 4" key="1">
    <citation type="submission" date="2018-10" db="EMBL/GenBank/DDBJ databases">
        <title>Genomic Encyclopedia of Archaeal and Bacterial Type Strains, Phase II (KMG-II): from individual species to whole genera.</title>
        <authorList>
            <person name="Goeker M."/>
        </authorList>
    </citation>
    <scope>NUCLEOTIDE SEQUENCE [LARGE SCALE GENOMIC DNA]</scope>
    <source>
        <strain evidence="3 4">DSM 25217</strain>
    </source>
</reference>
<organism evidence="3 4">
    <name type="scientific">Eilatimonas milleporae</name>
    <dbReference type="NCBI Taxonomy" id="911205"/>
    <lineage>
        <taxon>Bacteria</taxon>
        <taxon>Pseudomonadati</taxon>
        <taxon>Pseudomonadota</taxon>
        <taxon>Alphaproteobacteria</taxon>
        <taxon>Kordiimonadales</taxon>
        <taxon>Kordiimonadaceae</taxon>
        <taxon>Eilatimonas</taxon>
    </lineage>
</organism>
<dbReference type="InterPro" id="IPR029044">
    <property type="entry name" value="Nucleotide-diphossugar_trans"/>
</dbReference>
<dbReference type="InterPro" id="IPR025877">
    <property type="entry name" value="MobA-like_NTP_Trfase"/>
</dbReference>
<protein>
    <submittedName>
        <fullName evidence="3">MobA-like NTP transferase protein</fullName>
    </submittedName>
</protein>
<dbReference type="GO" id="GO:0016779">
    <property type="term" value="F:nucleotidyltransferase activity"/>
    <property type="evidence" value="ECO:0007669"/>
    <property type="project" value="UniProtKB-ARBA"/>
</dbReference>
<dbReference type="EMBL" id="REFR01000014">
    <property type="protein sequence ID" value="RMB02722.1"/>
    <property type="molecule type" value="Genomic_DNA"/>
</dbReference>
<accession>A0A3M0C0A0</accession>
<dbReference type="Pfam" id="PF12804">
    <property type="entry name" value="NTP_transf_3"/>
    <property type="match status" value="1"/>
</dbReference>
<sequence length="272" mass="30310">MGNIMTDQPQATALILAASRRGPGDQVAQLQGVSHKCLVTLDGTIMLERVVTELKNSKAINRIFISIENRDFIEQVPKLKAMLDDGTLFFVPSAENLYLSVVKAIEMIDTPWPLMITTGDNALHTTEMIDHFCRETTRIKPDVAVAMTPADVILDAYPEGKRAFHDLKDGGWSSCNLYALTTQKAIKTAKVFEGGGQFGKKPERILKAFGLFFMILYKFRLSTIDQLANRLSKRWKLKLSVIRMPFADAPIDVDNPGDVALTERILKARRGA</sequence>
<evidence type="ECO:0000256" key="1">
    <source>
        <dbReference type="ARBA" id="ARBA00022842"/>
    </source>
</evidence>
<dbReference type="InParanoid" id="A0A3M0C0A0"/>
<gene>
    <name evidence="3" type="ORF">BXY39_3073</name>
</gene>
<feature type="domain" description="MobA-like NTP transferase" evidence="2">
    <location>
        <begin position="32"/>
        <end position="149"/>
    </location>
</feature>
<evidence type="ECO:0000313" key="4">
    <source>
        <dbReference type="Proteomes" id="UP000271227"/>
    </source>
</evidence>
<proteinExistence type="predicted"/>
<dbReference type="AlphaFoldDB" id="A0A3M0C0A0"/>
<keyword evidence="3" id="KW-0808">Transferase</keyword>
<name>A0A3M0C0A0_9PROT</name>
<evidence type="ECO:0000259" key="2">
    <source>
        <dbReference type="Pfam" id="PF12804"/>
    </source>
</evidence>
<dbReference type="OrthoDB" id="7400486at2"/>
<evidence type="ECO:0000313" key="3">
    <source>
        <dbReference type="EMBL" id="RMB02722.1"/>
    </source>
</evidence>
<dbReference type="Proteomes" id="UP000271227">
    <property type="component" value="Unassembled WGS sequence"/>
</dbReference>